<dbReference type="RefSeq" id="WP_102525053.1">
    <property type="nucleotide sequence ID" value="NZ_LT960612.1"/>
</dbReference>
<dbReference type="KEGG" id="vta:B1310"/>
<dbReference type="Proteomes" id="UP000235828">
    <property type="component" value="Chromosome B"/>
</dbReference>
<keyword evidence="3" id="KW-1185">Reference proteome</keyword>
<dbReference type="InterPro" id="IPR002575">
    <property type="entry name" value="Aminoglycoside_PTrfase"/>
</dbReference>
<evidence type="ECO:0000313" key="3">
    <source>
        <dbReference type="Proteomes" id="UP000235828"/>
    </source>
</evidence>
<dbReference type="Gene3D" id="3.90.1200.10">
    <property type="match status" value="1"/>
</dbReference>
<dbReference type="Pfam" id="PF01636">
    <property type="entry name" value="APH"/>
    <property type="match status" value="1"/>
</dbReference>
<evidence type="ECO:0000313" key="2">
    <source>
        <dbReference type="EMBL" id="SON52921.1"/>
    </source>
</evidence>
<accession>A0A2N8ZLX8</accession>
<dbReference type="AlphaFoldDB" id="A0A2N8ZLX8"/>
<dbReference type="InterPro" id="IPR011009">
    <property type="entry name" value="Kinase-like_dom_sf"/>
</dbReference>
<dbReference type="EMBL" id="LT960612">
    <property type="protein sequence ID" value="SON52921.1"/>
    <property type="molecule type" value="Genomic_DNA"/>
</dbReference>
<proteinExistence type="predicted"/>
<evidence type="ECO:0000259" key="1">
    <source>
        <dbReference type="Pfam" id="PF01636"/>
    </source>
</evidence>
<protein>
    <recommendedName>
        <fullName evidence="1">Aminoglycoside phosphotransferase domain-containing protein</fullName>
    </recommendedName>
</protein>
<sequence length="264" mass="29808">MELLQGGREDGIFKQGDHVIRPSQPWTPAVHDLLTYLEGNGFTHGPKPIALNDNQETVSFVAGDTYNYPLIGAIATKTALQSAAKMLKHYHDVTEHYLTKLNTQNIKVTDIKWMHTPKAPFEVICHGDFTPYNVALHGDEVTGVFDFDTAHPAPKRWDLAYSVYCWAPFKTHVHDKMGDLAQQIQRARWFMDAYQADTQHRKLLVESMIERLEALVAYMKTEAKNGHAAFAQNIADGHHLAYLADIRYLQANSNEITSGLMSDD</sequence>
<dbReference type="OrthoDB" id="236897at2"/>
<reference evidence="2 3" key="1">
    <citation type="submission" date="2017-10" db="EMBL/GenBank/DDBJ databases">
        <authorList>
            <person name="Banno H."/>
            <person name="Chua N.-H."/>
        </authorList>
    </citation>
    <scope>NUCLEOTIDE SEQUENCE [LARGE SCALE GENOMIC DNA]</scope>
    <source>
        <strain evidence="2">Vibrio tapetis CECT4600</strain>
    </source>
</reference>
<gene>
    <name evidence="2" type="ORF">VTAP4600_B1310</name>
</gene>
<dbReference type="SUPFAM" id="SSF56112">
    <property type="entry name" value="Protein kinase-like (PK-like)"/>
    <property type="match status" value="1"/>
</dbReference>
<organism evidence="2 3">
    <name type="scientific">Vibrio tapetis subsp. tapetis</name>
    <dbReference type="NCBI Taxonomy" id="1671868"/>
    <lineage>
        <taxon>Bacteria</taxon>
        <taxon>Pseudomonadati</taxon>
        <taxon>Pseudomonadota</taxon>
        <taxon>Gammaproteobacteria</taxon>
        <taxon>Vibrionales</taxon>
        <taxon>Vibrionaceae</taxon>
        <taxon>Vibrio</taxon>
    </lineage>
</organism>
<name>A0A2N8ZLX8_9VIBR</name>
<feature type="domain" description="Aminoglycoside phosphotransferase" evidence="1">
    <location>
        <begin position="115"/>
        <end position="166"/>
    </location>
</feature>